<reference evidence="2" key="1">
    <citation type="journal article" date="2022" name="Mol. Ecol. Resour.">
        <title>The genomes of chicory, endive, great burdock and yacon provide insights into Asteraceae palaeo-polyploidization history and plant inulin production.</title>
        <authorList>
            <person name="Fan W."/>
            <person name="Wang S."/>
            <person name="Wang H."/>
            <person name="Wang A."/>
            <person name="Jiang F."/>
            <person name="Liu H."/>
            <person name="Zhao H."/>
            <person name="Xu D."/>
            <person name="Zhang Y."/>
        </authorList>
    </citation>
    <scope>NUCLEOTIDE SEQUENCE [LARGE SCALE GENOMIC DNA]</scope>
    <source>
        <strain evidence="2">cv. Niubang</strain>
    </source>
</reference>
<comment type="caution">
    <text evidence="1">The sequence shown here is derived from an EMBL/GenBank/DDBJ whole genome shotgun (WGS) entry which is preliminary data.</text>
</comment>
<keyword evidence="2" id="KW-1185">Reference proteome</keyword>
<proteinExistence type="predicted"/>
<evidence type="ECO:0000313" key="1">
    <source>
        <dbReference type="EMBL" id="KAI3684497.1"/>
    </source>
</evidence>
<dbReference type="Proteomes" id="UP001055879">
    <property type="component" value="Linkage Group LG12"/>
</dbReference>
<dbReference type="EMBL" id="CM042058">
    <property type="protein sequence ID" value="KAI3684497.1"/>
    <property type="molecule type" value="Genomic_DNA"/>
</dbReference>
<gene>
    <name evidence="1" type="ORF">L6452_33721</name>
</gene>
<organism evidence="1 2">
    <name type="scientific">Arctium lappa</name>
    <name type="common">Greater burdock</name>
    <name type="synonym">Lappa major</name>
    <dbReference type="NCBI Taxonomy" id="4217"/>
    <lineage>
        <taxon>Eukaryota</taxon>
        <taxon>Viridiplantae</taxon>
        <taxon>Streptophyta</taxon>
        <taxon>Embryophyta</taxon>
        <taxon>Tracheophyta</taxon>
        <taxon>Spermatophyta</taxon>
        <taxon>Magnoliopsida</taxon>
        <taxon>eudicotyledons</taxon>
        <taxon>Gunneridae</taxon>
        <taxon>Pentapetalae</taxon>
        <taxon>asterids</taxon>
        <taxon>campanulids</taxon>
        <taxon>Asterales</taxon>
        <taxon>Asteraceae</taxon>
        <taxon>Carduoideae</taxon>
        <taxon>Cardueae</taxon>
        <taxon>Arctiinae</taxon>
        <taxon>Arctium</taxon>
    </lineage>
</organism>
<name>A0ACB8YG55_ARCLA</name>
<evidence type="ECO:0000313" key="2">
    <source>
        <dbReference type="Proteomes" id="UP001055879"/>
    </source>
</evidence>
<sequence length="75" mass="8702">MARKSRMSKQEDIEVDEMIEPEYVDDEDNVLPDWWCNIPPASTTILSALPLDLKIFVRHIKTRGQSREIEVTVVC</sequence>
<protein>
    <submittedName>
        <fullName evidence="1">Uncharacterized protein</fullName>
    </submittedName>
</protein>
<accession>A0ACB8YG55</accession>
<reference evidence="1 2" key="2">
    <citation type="journal article" date="2022" name="Mol. Ecol. Resour.">
        <title>The genomes of chicory, endive, great burdock and yacon provide insights into Asteraceae paleo-polyploidization history and plant inulin production.</title>
        <authorList>
            <person name="Fan W."/>
            <person name="Wang S."/>
            <person name="Wang H."/>
            <person name="Wang A."/>
            <person name="Jiang F."/>
            <person name="Liu H."/>
            <person name="Zhao H."/>
            <person name="Xu D."/>
            <person name="Zhang Y."/>
        </authorList>
    </citation>
    <scope>NUCLEOTIDE SEQUENCE [LARGE SCALE GENOMIC DNA]</scope>
    <source>
        <strain evidence="2">cv. Niubang</strain>
    </source>
</reference>